<feature type="compositionally biased region" description="Polar residues" evidence="1">
    <location>
        <begin position="217"/>
        <end position="232"/>
    </location>
</feature>
<evidence type="ECO:0000313" key="3">
    <source>
        <dbReference type="EMBL" id="MCW0481930.1"/>
    </source>
</evidence>
<dbReference type="Gene3D" id="3.40.50.150">
    <property type="entry name" value="Vaccinia Virus protein VP39"/>
    <property type="match status" value="1"/>
</dbReference>
<dbReference type="Pfam" id="PF05430">
    <property type="entry name" value="Methyltransf_30"/>
    <property type="match status" value="1"/>
</dbReference>
<dbReference type="Proteomes" id="UP001163821">
    <property type="component" value="Unassembled WGS sequence"/>
</dbReference>
<gene>
    <name evidence="3" type="primary">mnmD</name>
    <name evidence="3" type="ORF">N2K84_04250</name>
</gene>
<dbReference type="PANTHER" id="PTHR39963">
    <property type="entry name" value="SLL0983 PROTEIN"/>
    <property type="match status" value="1"/>
</dbReference>
<evidence type="ECO:0000313" key="4">
    <source>
        <dbReference type="Proteomes" id="UP001163821"/>
    </source>
</evidence>
<keyword evidence="4" id="KW-1185">Reference proteome</keyword>
<dbReference type="SUPFAM" id="SSF53335">
    <property type="entry name" value="S-adenosyl-L-methionine-dependent methyltransferases"/>
    <property type="match status" value="1"/>
</dbReference>
<reference evidence="3" key="1">
    <citation type="submission" date="2022-10" db="EMBL/GenBank/DDBJ databases">
        <title>Gaoshiqiia sediminis gen. nov., sp. nov., isolated from coastal sediment.</title>
        <authorList>
            <person name="Yu W.X."/>
            <person name="Mu D.S."/>
            <person name="Du J.Z."/>
            <person name="Liang Y.Q."/>
        </authorList>
    </citation>
    <scope>NUCLEOTIDE SEQUENCE</scope>
    <source>
        <strain evidence="3">A06</strain>
    </source>
</reference>
<dbReference type="InterPro" id="IPR008471">
    <property type="entry name" value="MnmC-like_methylTransf"/>
</dbReference>
<evidence type="ECO:0000256" key="1">
    <source>
        <dbReference type="SAM" id="MobiDB-lite"/>
    </source>
</evidence>
<comment type="caution">
    <text evidence="3">The sequence shown here is derived from an EMBL/GenBank/DDBJ whole genome shotgun (WGS) entry which is preliminary data.</text>
</comment>
<dbReference type="GO" id="GO:0004808">
    <property type="term" value="F:tRNA (5-methylaminomethyl-2-thiouridylate)(34)-methyltransferase activity"/>
    <property type="evidence" value="ECO:0007669"/>
    <property type="project" value="InterPro"/>
</dbReference>
<dbReference type="InterPro" id="IPR029063">
    <property type="entry name" value="SAM-dependent_MTases_sf"/>
</dbReference>
<dbReference type="InterPro" id="IPR047785">
    <property type="entry name" value="tRNA_MNMC2"/>
</dbReference>
<dbReference type="RefSeq" id="WP_282590539.1">
    <property type="nucleotide sequence ID" value="NZ_JAPAAF010000004.1"/>
</dbReference>
<evidence type="ECO:0000259" key="2">
    <source>
        <dbReference type="Pfam" id="PF05430"/>
    </source>
</evidence>
<organism evidence="3 4">
    <name type="scientific">Gaoshiqia sediminis</name>
    <dbReference type="NCBI Taxonomy" id="2986998"/>
    <lineage>
        <taxon>Bacteria</taxon>
        <taxon>Pseudomonadati</taxon>
        <taxon>Bacteroidota</taxon>
        <taxon>Bacteroidia</taxon>
        <taxon>Marinilabiliales</taxon>
        <taxon>Prolixibacteraceae</taxon>
        <taxon>Gaoshiqia</taxon>
    </lineage>
</organism>
<dbReference type="EMBL" id="JAPAAF010000004">
    <property type="protein sequence ID" value="MCW0481930.1"/>
    <property type="molecule type" value="Genomic_DNA"/>
</dbReference>
<dbReference type="PANTHER" id="PTHR39963:SF1">
    <property type="entry name" value="MNMC-LIKE METHYLTRANSFERASE DOMAIN-CONTAINING PROTEIN"/>
    <property type="match status" value="1"/>
</dbReference>
<feature type="domain" description="MnmC-like methyltransferase" evidence="2">
    <location>
        <begin position="144"/>
        <end position="218"/>
    </location>
</feature>
<dbReference type="GO" id="GO:0016645">
    <property type="term" value="F:oxidoreductase activity, acting on the CH-NH group of donors"/>
    <property type="evidence" value="ECO:0007669"/>
    <property type="project" value="InterPro"/>
</dbReference>
<feature type="region of interest" description="Disordered" evidence="1">
    <location>
        <begin position="208"/>
        <end position="232"/>
    </location>
</feature>
<protein>
    <submittedName>
        <fullName evidence="3">tRNA (5-methylaminomethyl-2-thiouridine)(34)-methyltransferase MnmD</fullName>
    </submittedName>
</protein>
<sequence>MERRITTTEDGSHTLYVPELEEHFHSTHGAIRESEHVFIQQGLLKCPLQTITILEVGFGTGLNALLTLANKDDKTIHYISIEKFPLEKEEYLQLNYPRLINNNLHEAFENMHQCAWEQPIEIAPGFFLTKLNADLLEISFDQFPAFNLIYFDAFAPNKQPEMWQENIFEKIALHTATQGLFVTYCAKGEVRRSLARCGFTMSRLPGPPGKKEMLFGQKTTSANSVSKNPLSS</sequence>
<dbReference type="NCBIfam" id="NF033855">
    <property type="entry name" value="tRNA_MNMC2"/>
    <property type="match status" value="1"/>
</dbReference>
<dbReference type="AlphaFoldDB" id="A0AA41Y9V8"/>
<accession>A0AA41Y9V8</accession>
<name>A0AA41Y9V8_9BACT</name>
<proteinExistence type="predicted"/>